<proteinExistence type="predicted"/>
<sequence>MLAFILAHAANALMFVALLGASFLIGNDESPEQPVAVNFPKTEDSKPLLPRALSDQRPIAHSTPAAPQIVEAHAIEMPAQGIADTPETTPTAEKAADEDVVIGDSGDDMLWGASNAEPLPATSDTGILLLDLAYQVEPEEPIAPPAALAEPEAVEITDFDPAEDQLQIEYNAMTDPRTGETIPASLSVMTSTDGTGADIVINDVVVAKLAGVQGITPSHIQLIAR</sequence>
<protein>
    <submittedName>
        <fullName evidence="1">Uncharacterized protein</fullName>
    </submittedName>
</protein>
<name>A0A916QUQ2_9RHOB</name>
<organism evidence="1 2">
    <name type="scientific">Neptunicoccus cionae</name>
    <dbReference type="NCBI Taxonomy" id="2035344"/>
    <lineage>
        <taxon>Bacteria</taxon>
        <taxon>Pseudomonadati</taxon>
        <taxon>Pseudomonadota</taxon>
        <taxon>Alphaproteobacteria</taxon>
        <taxon>Rhodobacterales</taxon>
        <taxon>Paracoccaceae</taxon>
        <taxon>Neptunicoccus</taxon>
    </lineage>
</organism>
<reference evidence="1" key="1">
    <citation type="journal article" date="2014" name="Int. J. Syst. Evol. Microbiol.">
        <title>Complete genome sequence of Corynebacterium casei LMG S-19264T (=DSM 44701T), isolated from a smear-ripened cheese.</title>
        <authorList>
            <consortium name="US DOE Joint Genome Institute (JGI-PGF)"/>
            <person name="Walter F."/>
            <person name="Albersmeier A."/>
            <person name="Kalinowski J."/>
            <person name="Ruckert C."/>
        </authorList>
    </citation>
    <scope>NUCLEOTIDE SEQUENCE</scope>
    <source>
        <strain evidence="1">CGMCC 1.15880</strain>
    </source>
</reference>
<accession>A0A916QUQ2</accession>
<dbReference type="Proteomes" id="UP000628017">
    <property type="component" value="Unassembled WGS sequence"/>
</dbReference>
<gene>
    <name evidence="1" type="ORF">GCM10011498_13920</name>
</gene>
<reference evidence="1" key="2">
    <citation type="submission" date="2020-09" db="EMBL/GenBank/DDBJ databases">
        <authorList>
            <person name="Sun Q."/>
            <person name="Zhou Y."/>
        </authorList>
    </citation>
    <scope>NUCLEOTIDE SEQUENCE</scope>
    <source>
        <strain evidence="1">CGMCC 1.15880</strain>
    </source>
</reference>
<evidence type="ECO:0000313" key="1">
    <source>
        <dbReference type="EMBL" id="GGA14873.1"/>
    </source>
</evidence>
<comment type="caution">
    <text evidence="1">The sequence shown here is derived from an EMBL/GenBank/DDBJ whole genome shotgun (WGS) entry which is preliminary data.</text>
</comment>
<dbReference type="AlphaFoldDB" id="A0A916QUQ2"/>
<dbReference type="EMBL" id="BMKA01000002">
    <property type="protein sequence ID" value="GGA14873.1"/>
    <property type="molecule type" value="Genomic_DNA"/>
</dbReference>
<evidence type="ECO:0000313" key="2">
    <source>
        <dbReference type="Proteomes" id="UP000628017"/>
    </source>
</evidence>
<keyword evidence="2" id="KW-1185">Reference proteome</keyword>
<dbReference type="RefSeq" id="WP_188672561.1">
    <property type="nucleotide sequence ID" value="NZ_BMKA01000002.1"/>
</dbReference>